<dbReference type="AlphaFoldDB" id="A0A7L7KS33"/>
<dbReference type="Proteomes" id="UP000514720">
    <property type="component" value="Chromosome"/>
</dbReference>
<dbReference type="InterPro" id="IPR011576">
    <property type="entry name" value="Pyridox_Oxase_N"/>
</dbReference>
<dbReference type="SUPFAM" id="SSF50475">
    <property type="entry name" value="FMN-binding split barrel"/>
    <property type="match status" value="1"/>
</dbReference>
<dbReference type="RefSeq" id="WP_258878226.1">
    <property type="nucleotide sequence ID" value="NZ_CP048914.1"/>
</dbReference>
<dbReference type="GO" id="GO:0005829">
    <property type="term" value="C:cytosol"/>
    <property type="evidence" value="ECO:0007669"/>
    <property type="project" value="TreeGrafter"/>
</dbReference>
<dbReference type="PIRSF" id="PIRSF004633">
    <property type="entry name" value="UCP_PLP_oxd"/>
    <property type="match status" value="1"/>
</dbReference>
<proteinExistence type="predicted"/>
<evidence type="ECO:0000259" key="2">
    <source>
        <dbReference type="Pfam" id="PF01243"/>
    </source>
</evidence>
<dbReference type="PANTHER" id="PTHR35176">
    <property type="entry name" value="HEME OXYGENASE HI_0854-RELATED"/>
    <property type="match status" value="1"/>
</dbReference>
<sequence>MATTLENIQLLLEQFPSLFQSVTIASIKDQKTPYSSYAPFVMANSTIYILISTIAQHYKNIVDNPTINIMMIEDEKSTKNIFFRRRLSYLTSCQKVDDKHIADLFIDKFGEMAELLFSMDFVMMECTIINGNFIVGPGQAYHIDQENQVHKQMTGTGGHGHRKS</sequence>
<dbReference type="InterPro" id="IPR014419">
    <property type="entry name" value="HutZ"/>
</dbReference>
<evidence type="ECO:0000313" key="3">
    <source>
        <dbReference type="EMBL" id="QMS84608.1"/>
    </source>
</evidence>
<dbReference type="EMBL" id="CP048914">
    <property type="protein sequence ID" value="QMS84608.1"/>
    <property type="molecule type" value="Genomic_DNA"/>
</dbReference>
<dbReference type="InterPro" id="IPR052019">
    <property type="entry name" value="F420H2_bilvrd_red/Heme_oxyg"/>
</dbReference>
<feature type="domain" description="Pyridoxamine 5'-phosphate oxidase N-terminal" evidence="2">
    <location>
        <begin position="14"/>
        <end position="111"/>
    </location>
</feature>
<protein>
    <submittedName>
        <fullName evidence="3">HugZ family protein</fullName>
    </submittedName>
</protein>
<dbReference type="PANTHER" id="PTHR35176:SF6">
    <property type="entry name" value="HEME OXYGENASE HI_0854-RELATED"/>
    <property type="match status" value="1"/>
</dbReference>
<reference evidence="3 4" key="1">
    <citation type="submission" date="2020-02" db="EMBL/GenBank/DDBJ databases">
        <authorList>
            <person name="Zheng R.K."/>
            <person name="Sun C.M."/>
        </authorList>
    </citation>
    <scope>NUCLEOTIDE SEQUENCE [LARGE SCALE GENOMIC DNA]</scope>
    <source>
        <strain evidence="4">zrk13</strain>
    </source>
</reference>
<name>A0A7L7KS33_9MOLU</name>
<accession>A0A7L7KS33</accession>
<keyword evidence="1" id="KW-0560">Oxidoreductase</keyword>
<dbReference type="KEGG" id="xcl:G4Z02_02195"/>
<dbReference type="GO" id="GO:0070967">
    <property type="term" value="F:coenzyme F420 binding"/>
    <property type="evidence" value="ECO:0007669"/>
    <property type="project" value="TreeGrafter"/>
</dbReference>
<dbReference type="GO" id="GO:0016627">
    <property type="term" value="F:oxidoreductase activity, acting on the CH-CH group of donors"/>
    <property type="evidence" value="ECO:0007669"/>
    <property type="project" value="TreeGrafter"/>
</dbReference>
<keyword evidence="4" id="KW-1185">Reference proteome</keyword>
<dbReference type="Gene3D" id="2.30.110.10">
    <property type="entry name" value="Electron Transport, Fmn-binding Protein, Chain A"/>
    <property type="match status" value="1"/>
</dbReference>
<gene>
    <name evidence="3" type="ORF">G4Z02_02195</name>
</gene>
<organism evidence="3 4">
    <name type="scientific">Candidatus Xianfuyuplasma coldseepsis</name>
    <dbReference type="NCBI Taxonomy" id="2782163"/>
    <lineage>
        <taxon>Bacteria</taxon>
        <taxon>Bacillati</taxon>
        <taxon>Mycoplasmatota</taxon>
        <taxon>Mollicutes</taxon>
        <taxon>Candidatus Izemoplasmatales</taxon>
        <taxon>Candidatus Izemoplasmataceae</taxon>
        <taxon>Candidatus Xianfuyuplasma</taxon>
    </lineage>
</organism>
<dbReference type="Pfam" id="PF01243">
    <property type="entry name" value="PNPOx_N"/>
    <property type="match status" value="1"/>
</dbReference>
<dbReference type="InterPro" id="IPR012349">
    <property type="entry name" value="Split_barrel_FMN-bd"/>
</dbReference>
<evidence type="ECO:0000256" key="1">
    <source>
        <dbReference type="ARBA" id="ARBA00023002"/>
    </source>
</evidence>
<evidence type="ECO:0000313" key="4">
    <source>
        <dbReference type="Proteomes" id="UP000514720"/>
    </source>
</evidence>